<dbReference type="Proteomes" id="UP001473063">
    <property type="component" value="Unassembled WGS sequence"/>
</dbReference>
<keyword evidence="2" id="KW-1185">Reference proteome</keyword>
<protein>
    <submittedName>
        <fullName evidence="1">Type I-C CRISPR-associated protein Cas8c/Csd1</fullName>
    </submittedName>
</protein>
<name>A0ABV1BIS2_9FIRM</name>
<dbReference type="InterPro" id="IPR010144">
    <property type="entry name" value="CRISPR-assoc_prot_Csd1-typ"/>
</dbReference>
<dbReference type="RefSeq" id="WP_349057423.1">
    <property type="nucleotide sequence ID" value="NZ_JBBMEJ010000021.1"/>
</dbReference>
<reference evidence="1 2" key="1">
    <citation type="submission" date="2024-03" db="EMBL/GenBank/DDBJ databases">
        <title>Human intestinal bacterial collection.</title>
        <authorList>
            <person name="Pauvert C."/>
            <person name="Hitch T.C.A."/>
            <person name="Clavel T."/>
        </authorList>
    </citation>
    <scope>NUCLEOTIDE SEQUENCE [LARGE SCALE GENOMIC DNA]</scope>
    <source>
        <strain evidence="1 2">CLA-JM-H16</strain>
    </source>
</reference>
<organism evidence="1 2">
    <name type="scientific">Blautia aquisgranensis</name>
    <dbReference type="NCBI Taxonomy" id="3133153"/>
    <lineage>
        <taxon>Bacteria</taxon>
        <taxon>Bacillati</taxon>
        <taxon>Bacillota</taxon>
        <taxon>Clostridia</taxon>
        <taxon>Lachnospirales</taxon>
        <taxon>Lachnospiraceae</taxon>
        <taxon>Blautia</taxon>
    </lineage>
</organism>
<dbReference type="NCBIfam" id="TIGR01863">
    <property type="entry name" value="cas_Csd1"/>
    <property type="match status" value="1"/>
</dbReference>
<sequence length="637" mass="74203">MSWVNELIDLYEINSDKIGVIEYRGEMPYVLLPPFHTTVTAQITVTIDQDGNFMNAEPVDLNDKLTIIPVTEKSGSRTAGKEPHPLCDNLRYLAGDYTQYYKDDGICHELYISQLKEWVESEYCHEKVRAIYLYLKKNTLLSDLVDKKIIKLDEQNQIDDKENIQGIVQTKAFVRFIIRSSNSDLFELKTDECWKDRTLQDCYINYVRSREKEKGLCYLTGNMEAISYLHSKKIRNEGDGAKLISSNDSQNFTYRGRFVSKEEAFAVGNETSQKIHNALKWIIRKQGTFFDTLAVVTWESNRLCMPRWNVDTEMITSEYAWDDEEPEEETISDGNAVTAEKFYKALRGYGKKVDNTSAMILLGFDAATPGRLSMVEEMTLDSARYLENIKKWHESCNWIHEKWKGKERIEFSGMVGVKDVAEILFGIESKGGLAIADANGKKMYAEVARRLIPCIWNGTEIPHDYVNRAVLKASNPLTYKDRKNWERVLTLACSLVKKDRKERKKEEWNVALDKNQKDRNYLYGRLLAVADRIEYRTYDDGDKARVTNAKRYMSTFSQRPFETWKVIEENIQPYMNKLGIAERRFYENLLNDIYELFEVDSFKDNKKLDGLYLLGFHSQAYDLKLKKEDSQEKEEEE</sequence>
<gene>
    <name evidence="1" type="primary">cas8c</name>
    <name evidence="1" type="ORF">WMO28_14265</name>
</gene>
<proteinExistence type="predicted"/>
<evidence type="ECO:0000313" key="2">
    <source>
        <dbReference type="Proteomes" id="UP001473063"/>
    </source>
</evidence>
<comment type="caution">
    <text evidence="1">The sequence shown here is derived from an EMBL/GenBank/DDBJ whole genome shotgun (WGS) entry which is preliminary data.</text>
</comment>
<evidence type="ECO:0000313" key="1">
    <source>
        <dbReference type="EMBL" id="MEQ2372069.1"/>
    </source>
</evidence>
<accession>A0ABV1BIS2</accession>
<dbReference type="EMBL" id="JBBMEJ010000021">
    <property type="protein sequence ID" value="MEQ2372069.1"/>
    <property type="molecule type" value="Genomic_DNA"/>
</dbReference>
<dbReference type="Pfam" id="PF09709">
    <property type="entry name" value="Cas_Csd1"/>
    <property type="match status" value="1"/>
</dbReference>